<dbReference type="Pfam" id="PF13359">
    <property type="entry name" value="DDE_Tnp_4"/>
    <property type="match status" value="1"/>
</dbReference>
<organism evidence="4">
    <name type="scientific">Bactrocera dorsalis</name>
    <name type="common">Oriental fruit fly</name>
    <name type="synonym">Dacus dorsalis</name>
    <dbReference type="NCBI Taxonomy" id="27457"/>
    <lineage>
        <taxon>Eukaryota</taxon>
        <taxon>Metazoa</taxon>
        <taxon>Ecdysozoa</taxon>
        <taxon>Arthropoda</taxon>
        <taxon>Hexapoda</taxon>
        <taxon>Insecta</taxon>
        <taxon>Pterygota</taxon>
        <taxon>Neoptera</taxon>
        <taxon>Endopterygota</taxon>
        <taxon>Diptera</taxon>
        <taxon>Brachycera</taxon>
        <taxon>Muscomorpha</taxon>
        <taxon>Tephritoidea</taxon>
        <taxon>Tephritidae</taxon>
        <taxon>Bactrocera</taxon>
        <taxon>Bactrocera</taxon>
    </lineage>
</organism>
<sequence length="104" mass="11910">MKSFSVHQTEGEKIINKKLSSCRRVVENAFGHLKARFRKVGKGLEVNIKNVNTIIKACCIMHNICNNRNDNINQCWIQQQPQRSISVSDTNNSGICRKQCVVFF</sequence>
<evidence type="ECO:0000256" key="2">
    <source>
        <dbReference type="ARBA" id="ARBA00022723"/>
    </source>
</evidence>
<accession>A0A034WP76</accession>
<evidence type="ECO:0000313" key="4">
    <source>
        <dbReference type="EMBL" id="JAC56449.1"/>
    </source>
</evidence>
<evidence type="ECO:0000259" key="3">
    <source>
        <dbReference type="Pfam" id="PF13359"/>
    </source>
</evidence>
<dbReference type="AlphaFoldDB" id="A0A034WP76"/>
<comment type="cofactor">
    <cofactor evidence="1">
        <name>a divalent metal cation</name>
        <dbReference type="ChEBI" id="CHEBI:60240"/>
    </cofactor>
</comment>
<protein>
    <recommendedName>
        <fullName evidence="3">DDE Tnp4 domain-containing protein</fullName>
    </recommendedName>
</protein>
<name>A0A034WP76_BACDO</name>
<feature type="domain" description="DDE Tnp4" evidence="3">
    <location>
        <begin position="9"/>
        <end position="63"/>
    </location>
</feature>
<reference evidence="4" key="1">
    <citation type="journal article" date="2014" name="BMC Genomics">
        <title>Characterizing the developmental transcriptome of the oriental fruit fly, Bactrocera dorsalis (Diptera: Tephritidae) through comparative genomic analysis with Drosophila melanogaster utilizing modENCODE datasets.</title>
        <authorList>
            <person name="Geib S.M."/>
            <person name="Calla B."/>
            <person name="Hall B."/>
            <person name="Hou S."/>
            <person name="Manoukis N.C."/>
        </authorList>
    </citation>
    <scope>NUCLEOTIDE SEQUENCE</scope>
    <source>
        <strain evidence="4">Punador</strain>
    </source>
</reference>
<dbReference type="EMBL" id="GAKP01002503">
    <property type="protein sequence ID" value="JAC56449.1"/>
    <property type="molecule type" value="Transcribed_RNA"/>
</dbReference>
<dbReference type="GO" id="GO:0046872">
    <property type="term" value="F:metal ion binding"/>
    <property type="evidence" value="ECO:0007669"/>
    <property type="project" value="UniProtKB-KW"/>
</dbReference>
<dbReference type="OrthoDB" id="6627079at2759"/>
<keyword evidence="2" id="KW-0479">Metal-binding</keyword>
<dbReference type="InterPro" id="IPR027806">
    <property type="entry name" value="HARBI1_dom"/>
</dbReference>
<evidence type="ECO:0000256" key="1">
    <source>
        <dbReference type="ARBA" id="ARBA00001968"/>
    </source>
</evidence>
<proteinExistence type="predicted"/>